<organism evidence="2">
    <name type="scientific">Sesamum latifolium</name>
    <dbReference type="NCBI Taxonomy" id="2727402"/>
    <lineage>
        <taxon>Eukaryota</taxon>
        <taxon>Viridiplantae</taxon>
        <taxon>Streptophyta</taxon>
        <taxon>Embryophyta</taxon>
        <taxon>Tracheophyta</taxon>
        <taxon>Spermatophyta</taxon>
        <taxon>Magnoliopsida</taxon>
        <taxon>eudicotyledons</taxon>
        <taxon>Gunneridae</taxon>
        <taxon>Pentapetalae</taxon>
        <taxon>asterids</taxon>
        <taxon>lamiids</taxon>
        <taxon>Lamiales</taxon>
        <taxon>Pedaliaceae</taxon>
        <taxon>Sesamum</taxon>
    </lineage>
</organism>
<dbReference type="Pfam" id="PF13966">
    <property type="entry name" value="zf-RVT"/>
    <property type="match status" value="1"/>
</dbReference>
<proteinExistence type="predicted"/>
<name>A0AAW2XVC8_9LAMI</name>
<accession>A0AAW2XVC8</accession>
<evidence type="ECO:0000259" key="1">
    <source>
        <dbReference type="Pfam" id="PF13966"/>
    </source>
</evidence>
<comment type="caution">
    <text evidence="2">The sequence shown here is derived from an EMBL/GenBank/DDBJ whole genome shotgun (WGS) entry which is preliminary data.</text>
</comment>
<reference evidence="2" key="2">
    <citation type="journal article" date="2024" name="Plant">
        <title>Genomic evolution and insights into agronomic trait innovations of Sesamum species.</title>
        <authorList>
            <person name="Miao H."/>
            <person name="Wang L."/>
            <person name="Qu L."/>
            <person name="Liu H."/>
            <person name="Sun Y."/>
            <person name="Le M."/>
            <person name="Wang Q."/>
            <person name="Wei S."/>
            <person name="Zheng Y."/>
            <person name="Lin W."/>
            <person name="Duan Y."/>
            <person name="Cao H."/>
            <person name="Xiong S."/>
            <person name="Wang X."/>
            <person name="Wei L."/>
            <person name="Li C."/>
            <person name="Ma Q."/>
            <person name="Ju M."/>
            <person name="Zhao R."/>
            <person name="Li G."/>
            <person name="Mu C."/>
            <person name="Tian Q."/>
            <person name="Mei H."/>
            <person name="Zhang T."/>
            <person name="Gao T."/>
            <person name="Zhang H."/>
        </authorList>
    </citation>
    <scope>NUCLEOTIDE SEQUENCE</scope>
    <source>
        <strain evidence="2">KEN1</strain>
    </source>
</reference>
<reference evidence="2" key="1">
    <citation type="submission" date="2020-06" db="EMBL/GenBank/DDBJ databases">
        <authorList>
            <person name="Li T."/>
            <person name="Hu X."/>
            <person name="Zhang T."/>
            <person name="Song X."/>
            <person name="Zhang H."/>
            <person name="Dai N."/>
            <person name="Sheng W."/>
            <person name="Hou X."/>
            <person name="Wei L."/>
        </authorList>
    </citation>
    <scope>NUCLEOTIDE SEQUENCE</scope>
    <source>
        <strain evidence="2">KEN1</strain>
        <tissue evidence="2">Leaf</tissue>
    </source>
</reference>
<feature type="domain" description="Reverse transcriptase zinc-binding" evidence="1">
    <location>
        <begin position="150"/>
        <end position="240"/>
    </location>
</feature>
<evidence type="ECO:0000313" key="2">
    <source>
        <dbReference type="EMBL" id="KAL0458068.1"/>
    </source>
</evidence>
<protein>
    <recommendedName>
        <fullName evidence="1">Reverse transcriptase zinc-binding domain-containing protein</fullName>
    </recommendedName>
</protein>
<dbReference type="EMBL" id="JACGWN010000002">
    <property type="protein sequence ID" value="KAL0458068.1"/>
    <property type="molecule type" value="Genomic_DNA"/>
</dbReference>
<dbReference type="InterPro" id="IPR026960">
    <property type="entry name" value="RVT-Znf"/>
</dbReference>
<gene>
    <name evidence="2" type="ORF">Slati_0434000</name>
</gene>
<sequence>MALLAKQGWRVTTRHDTLLHQVFRQRYFPGSNFFAAHTGTTLSYTWRSMLRSRDLLIAGTRWQIGDGKSAIIIDQPWLPHSHTFQLIVKPRTLNSQAKVADLIDLDRGWKVDLIRHEFIPEDAESVLSIPLKENNQRDEIVWHYEKKDTFLVRSAYNLAATLNHASCSKIATAELNIIWKARVPPKIQMFAWRCALNALPTLDNLRRRGVGLDVCCSCCGGELEDLTYVLFQCTFSRLVWALTNLPWSIISEQGWNGGRAVSRHMPTAR</sequence>
<dbReference type="AlphaFoldDB" id="A0AAW2XVC8"/>